<name>A0A8J7LE33_9NOST</name>
<dbReference type="InterPro" id="IPR032710">
    <property type="entry name" value="NTF2-like_dom_sf"/>
</dbReference>
<evidence type="ECO:0000313" key="2">
    <source>
        <dbReference type="EMBL" id="MBH8572374.1"/>
    </source>
</evidence>
<evidence type="ECO:0000313" key="3">
    <source>
        <dbReference type="Proteomes" id="UP000662314"/>
    </source>
</evidence>
<dbReference type="AlphaFoldDB" id="A0A8J7LE33"/>
<gene>
    <name evidence="2" type="ORF">I8752_04855</name>
</gene>
<feature type="domain" description="SnoaL-like" evidence="1">
    <location>
        <begin position="169"/>
        <end position="259"/>
    </location>
</feature>
<dbReference type="Gene3D" id="3.10.450.50">
    <property type="match status" value="2"/>
</dbReference>
<dbReference type="InterPro" id="IPR037401">
    <property type="entry name" value="SnoaL-like"/>
</dbReference>
<evidence type="ECO:0000259" key="1">
    <source>
        <dbReference type="Pfam" id="PF12680"/>
    </source>
</evidence>
<dbReference type="Pfam" id="PF12680">
    <property type="entry name" value="SnoaL_2"/>
    <property type="match status" value="2"/>
</dbReference>
<dbReference type="RefSeq" id="WP_214431200.1">
    <property type="nucleotide sequence ID" value="NZ_CAWPUQ010000024.1"/>
</dbReference>
<feature type="domain" description="SnoaL-like" evidence="1">
    <location>
        <begin position="29"/>
        <end position="123"/>
    </location>
</feature>
<sequence length="272" mass="31518">MTEITEIKKWSKFSGKKVDILKKLFLAGESMNLDKFVQFFTDDAIYQFSNLPIVYGPEGIRDSSIDFLKKVEGLHHHIKNIWELKNELLICEIEVTYIRHDGKVFTLPCSDIIRFTGDKIQEMLIYMNIFPVYITPETEQKSLTDKVSKINLIDRVNNLFALTDVKIENFDLNAYISFFTEDAFYQAGNAKPVYGYQGIREFSVPIIQKFKSLAHEVKNIWQLENTVICQVVVIYNRKDDKVFKLPTLNIIQFRGDKISSLQAFGDPSPTFS</sequence>
<protein>
    <submittedName>
        <fullName evidence="2">Nuclear transport factor 2 family protein</fullName>
    </submittedName>
</protein>
<dbReference type="SUPFAM" id="SSF54427">
    <property type="entry name" value="NTF2-like"/>
    <property type="match status" value="2"/>
</dbReference>
<reference evidence="2 3" key="1">
    <citation type="journal article" date="2021" name="Int. J. Syst. Evol. Microbiol.">
        <title>Amazonocrinis nigriterrae gen. nov., sp. nov., Atlanticothrix silvestris gen. nov., sp. nov. and Dendronalium phyllosphericum gen. nov., sp. nov., nostocacean cyanobacteria from Brazilian environments.</title>
        <authorList>
            <person name="Alvarenga D.O."/>
            <person name="Andreote A.P.D."/>
            <person name="Branco L.H.Z."/>
            <person name="Delbaje E."/>
            <person name="Cruz R.B."/>
            <person name="Varani A.M."/>
            <person name="Fiore M.F."/>
        </authorList>
    </citation>
    <scope>NUCLEOTIDE SEQUENCE [LARGE SCALE GENOMIC DNA]</scope>
    <source>
        <strain evidence="2 3">CENA369</strain>
    </source>
</reference>
<dbReference type="EMBL" id="JAECZA010000012">
    <property type="protein sequence ID" value="MBH8572374.1"/>
    <property type="molecule type" value="Genomic_DNA"/>
</dbReference>
<keyword evidence="3" id="KW-1185">Reference proteome</keyword>
<accession>A0A8J7LE33</accession>
<comment type="caution">
    <text evidence="2">The sequence shown here is derived from an EMBL/GenBank/DDBJ whole genome shotgun (WGS) entry which is preliminary data.</text>
</comment>
<dbReference type="Proteomes" id="UP000662314">
    <property type="component" value="Unassembled WGS sequence"/>
</dbReference>
<proteinExistence type="predicted"/>
<organism evidence="2 3">
    <name type="scientific">Dendronalium phyllosphericum CENA369</name>
    <dbReference type="NCBI Taxonomy" id="1725256"/>
    <lineage>
        <taxon>Bacteria</taxon>
        <taxon>Bacillati</taxon>
        <taxon>Cyanobacteriota</taxon>
        <taxon>Cyanophyceae</taxon>
        <taxon>Nostocales</taxon>
        <taxon>Nostocaceae</taxon>
        <taxon>Dendronalium</taxon>
        <taxon>Dendronalium phyllosphericum</taxon>
    </lineage>
</organism>